<accession>A0A227J687</accession>
<dbReference type="Gene3D" id="3.50.50.60">
    <property type="entry name" value="FAD/NAD(P)-binding domain"/>
    <property type="match status" value="1"/>
</dbReference>
<evidence type="ECO:0000313" key="3">
    <source>
        <dbReference type="Proteomes" id="UP000214596"/>
    </source>
</evidence>
<reference evidence="2 3" key="1">
    <citation type="journal article" date="2017" name="Appl. Environ. Microbiol.">
        <title>Parallel evolution of two clades of a major Atlantic endemic Vibrio parahaemolyticus pathogen lineage by independent acquisition of related pathogenicity islands.</title>
        <authorList>
            <person name="Xu F."/>
            <person name="Gonzalez-Escalona N."/>
            <person name="Drees K.P."/>
            <person name="Sebra R.P."/>
            <person name="Cooper V.S."/>
            <person name="Jones S.H."/>
            <person name="Whistler C.A."/>
        </authorList>
    </citation>
    <scope>NUCLEOTIDE SEQUENCE [LARGE SCALE GENOMIC DNA]</scope>
    <source>
        <strain evidence="2 3">MAVP-3</strain>
    </source>
</reference>
<gene>
    <name evidence="2" type="ORF">CA163_22385</name>
</gene>
<dbReference type="Pfam" id="PF07992">
    <property type="entry name" value="Pyr_redox_2"/>
    <property type="match status" value="1"/>
</dbReference>
<dbReference type="InterPro" id="IPR023753">
    <property type="entry name" value="FAD/NAD-binding_dom"/>
</dbReference>
<dbReference type="Proteomes" id="UP000214596">
    <property type="component" value="Unassembled WGS sequence"/>
</dbReference>
<dbReference type="AlphaFoldDB" id="A0A227J687"/>
<dbReference type="SUPFAM" id="SSF51905">
    <property type="entry name" value="FAD/NAD(P)-binding domain"/>
    <property type="match status" value="1"/>
</dbReference>
<dbReference type="EMBL" id="NIXT01002032">
    <property type="protein sequence ID" value="OXE30623.1"/>
    <property type="molecule type" value="Genomic_DNA"/>
</dbReference>
<comment type="caution">
    <text evidence="2">The sequence shown here is derived from an EMBL/GenBank/DDBJ whole genome shotgun (WGS) entry which is preliminary data.</text>
</comment>
<feature type="non-terminal residue" evidence="2">
    <location>
        <position position="125"/>
    </location>
</feature>
<feature type="domain" description="FAD/NAD(P)-binding" evidence="1">
    <location>
        <begin position="22"/>
        <end position="81"/>
    </location>
</feature>
<dbReference type="GO" id="GO:0016491">
    <property type="term" value="F:oxidoreductase activity"/>
    <property type="evidence" value="ECO:0007669"/>
    <property type="project" value="InterPro"/>
</dbReference>
<feature type="non-terminal residue" evidence="2">
    <location>
        <position position="1"/>
    </location>
</feature>
<dbReference type="InterPro" id="IPR036188">
    <property type="entry name" value="FAD/NAD-bd_sf"/>
</dbReference>
<name>A0A227J687_VIBPH</name>
<proteinExistence type="predicted"/>
<evidence type="ECO:0000313" key="2">
    <source>
        <dbReference type="EMBL" id="OXE30623.1"/>
    </source>
</evidence>
<evidence type="ECO:0000259" key="1">
    <source>
        <dbReference type="Pfam" id="PF07992"/>
    </source>
</evidence>
<sequence>VTGITIKKVLSIFDEQGNFAPQYSEESKTISVDTVVFATGQIVADITDGALEQTRGGRYVVDKQTLASSLEDVFVAGDACGGNIVIEAMALGRKAAMSVERFLTARPLTEDRDFEQEYSYSSRLD</sequence>
<protein>
    <submittedName>
        <fullName evidence="2">Oxidoreductase</fullName>
    </submittedName>
</protein>
<organism evidence="2 3">
    <name type="scientific">Vibrio parahaemolyticus</name>
    <dbReference type="NCBI Taxonomy" id="670"/>
    <lineage>
        <taxon>Bacteria</taxon>
        <taxon>Pseudomonadati</taxon>
        <taxon>Pseudomonadota</taxon>
        <taxon>Gammaproteobacteria</taxon>
        <taxon>Vibrionales</taxon>
        <taxon>Vibrionaceae</taxon>
        <taxon>Vibrio</taxon>
    </lineage>
</organism>